<dbReference type="AlphaFoldDB" id="A0A819XF56"/>
<evidence type="ECO:0000313" key="2">
    <source>
        <dbReference type="Proteomes" id="UP000663844"/>
    </source>
</evidence>
<organism evidence="1 2">
    <name type="scientific">Adineta steineri</name>
    <dbReference type="NCBI Taxonomy" id="433720"/>
    <lineage>
        <taxon>Eukaryota</taxon>
        <taxon>Metazoa</taxon>
        <taxon>Spiralia</taxon>
        <taxon>Gnathifera</taxon>
        <taxon>Rotifera</taxon>
        <taxon>Eurotatoria</taxon>
        <taxon>Bdelloidea</taxon>
        <taxon>Adinetida</taxon>
        <taxon>Adinetidae</taxon>
        <taxon>Adineta</taxon>
    </lineage>
</organism>
<dbReference type="GO" id="GO:0003676">
    <property type="term" value="F:nucleic acid binding"/>
    <property type="evidence" value="ECO:0007669"/>
    <property type="project" value="InterPro"/>
</dbReference>
<reference evidence="1" key="1">
    <citation type="submission" date="2021-02" db="EMBL/GenBank/DDBJ databases">
        <authorList>
            <person name="Nowell W R."/>
        </authorList>
    </citation>
    <scope>NUCLEOTIDE SEQUENCE</scope>
</reference>
<dbReference type="Gene3D" id="3.30.70.330">
    <property type="match status" value="1"/>
</dbReference>
<accession>A0A819XF56</accession>
<dbReference type="CDD" id="cd00590">
    <property type="entry name" value="RRM_SF"/>
    <property type="match status" value="1"/>
</dbReference>
<protein>
    <recommendedName>
        <fullName evidence="3">RRM domain-containing protein</fullName>
    </recommendedName>
</protein>
<evidence type="ECO:0008006" key="3">
    <source>
        <dbReference type="Google" id="ProtNLM"/>
    </source>
</evidence>
<name>A0A819XF56_9BILA</name>
<dbReference type="InterPro" id="IPR035979">
    <property type="entry name" value="RBD_domain_sf"/>
</dbReference>
<evidence type="ECO:0000313" key="1">
    <source>
        <dbReference type="EMBL" id="CAF4138576.1"/>
    </source>
</evidence>
<dbReference type="EMBL" id="CAJOAZ010006573">
    <property type="protein sequence ID" value="CAF4138576.1"/>
    <property type="molecule type" value="Genomic_DNA"/>
</dbReference>
<sequence length="142" mass="16489">MKCLTKVIDLFDQDNNYDILKSSTNSVCPVSQGKTKKTLDLVDIIQRTIKVSNIPTNLSILQINYLFSDNRFQKIHIPVDNLDHQIGFTYITFDTSQHCQQVISNIIGINKYWFINNDTYNGPVLVEQYDLPEYIDINDRIQ</sequence>
<dbReference type="InterPro" id="IPR012677">
    <property type="entry name" value="Nucleotide-bd_a/b_plait_sf"/>
</dbReference>
<gene>
    <name evidence="1" type="ORF">OXD698_LOCUS37414</name>
</gene>
<dbReference type="Proteomes" id="UP000663844">
    <property type="component" value="Unassembled WGS sequence"/>
</dbReference>
<comment type="caution">
    <text evidence="1">The sequence shown here is derived from an EMBL/GenBank/DDBJ whole genome shotgun (WGS) entry which is preliminary data.</text>
</comment>
<proteinExistence type="predicted"/>
<dbReference type="SUPFAM" id="SSF54928">
    <property type="entry name" value="RNA-binding domain, RBD"/>
    <property type="match status" value="1"/>
</dbReference>